<keyword evidence="1" id="KW-1133">Transmembrane helix</keyword>
<evidence type="ECO:0000313" key="3">
    <source>
        <dbReference type="Proteomes" id="UP000242287"/>
    </source>
</evidence>
<protein>
    <submittedName>
        <fullName evidence="2">Uncharacterized protein</fullName>
    </submittedName>
</protein>
<keyword evidence="1" id="KW-0812">Transmembrane</keyword>
<feature type="transmembrane region" description="Helical" evidence="1">
    <location>
        <begin position="58"/>
        <end position="84"/>
    </location>
</feature>
<evidence type="ECO:0000313" key="2">
    <source>
        <dbReference type="EMBL" id="PFH46135.1"/>
    </source>
</evidence>
<dbReference type="EMBL" id="KZ302230">
    <property type="protein sequence ID" value="PFH46135.1"/>
    <property type="molecule type" value="Genomic_DNA"/>
</dbReference>
<feature type="transmembrane region" description="Helical" evidence="1">
    <location>
        <begin position="159"/>
        <end position="181"/>
    </location>
</feature>
<dbReference type="OrthoDB" id="2548432at2759"/>
<proteinExistence type="predicted"/>
<sequence>MFTIQQHRGITDPSNPLTPFVYALPACSLTLIPIFVESILLFRLLVVFPYHATPRRDFISIFIPLMCLKVARLVNVGLFIYLIISAMSKAISKTVMNIQTGWTNQTAFLRAEKFLQVIDNATVSCLFLYKLDIRKILAGSQTMTGDILNKSYGSTIQGLFWIAFSNFVFPVLLAIVGLIFMFHDLSFIHGIYVGIVNAYVNIVGVLLATVWVASGRWTEKRNPPAQGNNALSKLRFTHAWNNSMNTIDSSVANSDSLHEATMASEVRAAPKVANVV</sequence>
<name>A0A2A9N756_9AGAR</name>
<dbReference type="Proteomes" id="UP000242287">
    <property type="component" value="Unassembled WGS sequence"/>
</dbReference>
<organism evidence="2 3">
    <name type="scientific">Amanita thiersii Skay4041</name>
    <dbReference type="NCBI Taxonomy" id="703135"/>
    <lineage>
        <taxon>Eukaryota</taxon>
        <taxon>Fungi</taxon>
        <taxon>Dikarya</taxon>
        <taxon>Basidiomycota</taxon>
        <taxon>Agaricomycotina</taxon>
        <taxon>Agaricomycetes</taxon>
        <taxon>Agaricomycetidae</taxon>
        <taxon>Agaricales</taxon>
        <taxon>Pluteineae</taxon>
        <taxon>Amanitaceae</taxon>
        <taxon>Amanita</taxon>
    </lineage>
</organism>
<keyword evidence="3" id="KW-1185">Reference proteome</keyword>
<feature type="transmembrane region" description="Helical" evidence="1">
    <location>
        <begin position="187"/>
        <end position="213"/>
    </location>
</feature>
<feature type="transmembrane region" description="Helical" evidence="1">
    <location>
        <begin position="20"/>
        <end position="46"/>
    </location>
</feature>
<reference evidence="2 3" key="1">
    <citation type="submission" date="2014-02" db="EMBL/GenBank/DDBJ databases">
        <title>Transposable element dynamics among asymbiotic and ectomycorrhizal Amanita fungi.</title>
        <authorList>
            <consortium name="DOE Joint Genome Institute"/>
            <person name="Hess J."/>
            <person name="Skrede I."/>
            <person name="Wolfe B."/>
            <person name="LaButti K."/>
            <person name="Ohm R.A."/>
            <person name="Grigoriev I.V."/>
            <person name="Pringle A."/>
        </authorList>
    </citation>
    <scope>NUCLEOTIDE SEQUENCE [LARGE SCALE GENOMIC DNA]</scope>
    <source>
        <strain evidence="2 3">SKay4041</strain>
    </source>
</reference>
<evidence type="ECO:0000256" key="1">
    <source>
        <dbReference type="SAM" id="Phobius"/>
    </source>
</evidence>
<keyword evidence="1" id="KW-0472">Membrane</keyword>
<gene>
    <name evidence="2" type="ORF">AMATHDRAFT_8162</name>
</gene>
<accession>A0A2A9N756</accession>
<dbReference type="AlphaFoldDB" id="A0A2A9N756"/>